<dbReference type="AlphaFoldDB" id="A0A9R1V3K9"/>
<keyword evidence="2" id="KW-1185">Reference proteome</keyword>
<proteinExistence type="predicted"/>
<dbReference type="Proteomes" id="UP000235145">
    <property type="component" value="Unassembled WGS sequence"/>
</dbReference>
<evidence type="ECO:0000313" key="2">
    <source>
        <dbReference type="Proteomes" id="UP000235145"/>
    </source>
</evidence>
<sequence length="112" mass="12825">MTNNAYLALLGASLKASTTDEGLNFYDSQHRFEHSQLLLFTSTCAKDFLVSRITVIFSRLDPGEKLVIGCRKATIYAETQDAKLDRLKQLLKETEKYLQKFGVHQRHTYLPL</sequence>
<comment type="caution">
    <text evidence="1">The sequence shown here is derived from an EMBL/GenBank/DDBJ whole genome shotgun (WGS) entry which is preliminary data.</text>
</comment>
<accession>A0A9R1V3K9</accession>
<organism evidence="1 2">
    <name type="scientific">Lactuca sativa</name>
    <name type="common">Garden lettuce</name>
    <dbReference type="NCBI Taxonomy" id="4236"/>
    <lineage>
        <taxon>Eukaryota</taxon>
        <taxon>Viridiplantae</taxon>
        <taxon>Streptophyta</taxon>
        <taxon>Embryophyta</taxon>
        <taxon>Tracheophyta</taxon>
        <taxon>Spermatophyta</taxon>
        <taxon>Magnoliopsida</taxon>
        <taxon>eudicotyledons</taxon>
        <taxon>Gunneridae</taxon>
        <taxon>Pentapetalae</taxon>
        <taxon>asterids</taxon>
        <taxon>campanulids</taxon>
        <taxon>Asterales</taxon>
        <taxon>Asteraceae</taxon>
        <taxon>Cichorioideae</taxon>
        <taxon>Cichorieae</taxon>
        <taxon>Lactucinae</taxon>
        <taxon>Lactuca</taxon>
    </lineage>
</organism>
<name>A0A9R1V3K9_LACSA</name>
<gene>
    <name evidence="1" type="ORF">LSAT_V11C700364200</name>
</gene>
<reference evidence="1 2" key="1">
    <citation type="journal article" date="2017" name="Nat. Commun.">
        <title>Genome assembly with in vitro proximity ligation data and whole-genome triplication in lettuce.</title>
        <authorList>
            <person name="Reyes-Chin-Wo S."/>
            <person name="Wang Z."/>
            <person name="Yang X."/>
            <person name="Kozik A."/>
            <person name="Arikit S."/>
            <person name="Song C."/>
            <person name="Xia L."/>
            <person name="Froenicke L."/>
            <person name="Lavelle D.O."/>
            <person name="Truco M.J."/>
            <person name="Xia R."/>
            <person name="Zhu S."/>
            <person name="Xu C."/>
            <person name="Xu H."/>
            <person name="Xu X."/>
            <person name="Cox K."/>
            <person name="Korf I."/>
            <person name="Meyers B.C."/>
            <person name="Michelmore R.W."/>
        </authorList>
    </citation>
    <scope>NUCLEOTIDE SEQUENCE [LARGE SCALE GENOMIC DNA]</scope>
    <source>
        <strain evidence="2">cv. Salinas</strain>
        <tissue evidence="1">Seedlings</tissue>
    </source>
</reference>
<dbReference type="EMBL" id="NBSK02000007">
    <property type="protein sequence ID" value="KAJ0197663.1"/>
    <property type="molecule type" value="Genomic_DNA"/>
</dbReference>
<protein>
    <submittedName>
        <fullName evidence="1">Uncharacterized protein</fullName>
    </submittedName>
</protein>
<evidence type="ECO:0000313" key="1">
    <source>
        <dbReference type="EMBL" id="KAJ0197663.1"/>
    </source>
</evidence>